<accession>A0A8X6QB22</accession>
<dbReference type="InterPro" id="IPR002669">
    <property type="entry name" value="UreD"/>
</dbReference>
<dbReference type="GO" id="GO:0016151">
    <property type="term" value="F:nickel cation binding"/>
    <property type="evidence" value="ECO:0007669"/>
    <property type="project" value="InterPro"/>
</dbReference>
<sequence length="300" mass="33810">MERKIAAEIEFQINESKICENGCLLDYDNACKFLPCDVSSCYYEYPLKIMCPTSISKSCCQWVFPIIYGGGLVEGDKVNISFKIGCKCSVALANMSFPKVYCCENGKDSQQHAVYYIDSEALFCVLPDPLVCFKNASYNQSQTFHLASDANLVFLDWFTSGRYMRGERWAFTKLKSATSIFINDKLEFREAQNIQNSPFLTIENAMKEYNIVGICMIMGCHLKFLSSSILLQLQKCREYGEKPNPNLLFSVSPLNLGASSRQFGCILRFAAVSVPEAIQKITDLLQPLFQVIGNNPFANK</sequence>
<dbReference type="Proteomes" id="UP000887013">
    <property type="component" value="Unassembled WGS sequence"/>
</dbReference>
<comment type="caution">
    <text evidence="3">The sequence shown here is derived from an EMBL/GenBank/DDBJ whole genome shotgun (WGS) entry which is preliminary data.</text>
</comment>
<protein>
    <submittedName>
        <fullName evidence="3">Urease accessory protein D</fullName>
    </submittedName>
</protein>
<evidence type="ECO:0000256" key="2">
    <source>
        <dbReference type="ARBA" id="ARBA00023186"/>
    </source>
</evidence>
<dbReference type="PANTHER" id="PTHR33643">
    <property type="entry name" value="UREASE ACCESSORY PROTEIN D"/>
    <property type="match status" value="1"/>
</dbReference>
<dbReference type="OrthoDB" id="5550464at2759"/>
<evidence type="ECO:0000313" key="3">
    <source>
        <dbReference type="EMBL" id="GFU15559.1"/>
    </source>
</evidence>
<evidence type="ECO:0000256" key="1">
    <source>
        <dbReference type="ARBA" id="ARBA00007177"/>
    </source>
</evidence>
<organism evidence="3 4">
    <name type="scientific">Nephila pilipes</name>
    <name type="common">Giant wood spider</name>
    <name type="synonym">Nephila maculata</name>
    <dbReference type="NCBI Taxonomy" id="299642"/>
    <lineage>
        <taxon>Eukaryota</taxon>
        <taxon>Metazoa</taxon>
        <taxon>Ecdysozoa</taxon>
        <taxon>Arthropoda</taxon>
        <taxon>Chelicerata</taxon>
        <taxon>Arachnida</taxon>
        <taxon>Araneae</taxon>
        <taxon>Araneomorphae</taxon>
        <taxon>Entelegynae</taxon>
        <taxon>Araneoidea</taxon>
        <taxon>Nephilidae</taxon>
        <taxon>Nephila</taxon>
    </lineage>
</organism>
<dbReference type="PANTHER" id="PTHR33643:SF1">
    <property type="entry name" value="UREASE ACCESSORY PROTEIN D"/>
    <property type="match status" value="1"/>
</dbReference>
<dbReference type="AlphaFoldDB" id="A0A8X6QB22"/>
<dbReference type="HAMAP" id="MF_01384">
    <property type="entry name" value="UreD"/>
    <property type="match status" value="1"/>
</dbReference>
<keyword evidence="2" id="KW-0143">Chaperone</keyword>
<gene>
    <name evidence="3" type="primary">URED_0</name>
    <name evidence="3" type="ORF">NPIL_433551</name>
</gene>
<comment type="similarity">
    <text evidence="1">Belongs to the UreD family.</text>
</comment>
<dbReference type="Pfam" id="PF01774">
    <property type="entry name" value="UreD"/>
    <property type="match status" value="1"/>
</dbReference>
<dbReference type="EMBL" id="BMAW01079515">
    <property type="protein sequence ID" value="GFU15559.1"/>
    <property type="molecule type" value="Genomic_DNA"/>
</dbReference>
<name>A0A8X6QB22_NEPPI</name>
<reference evidence="3" key="1">
    <citation type="submission" date="2020-08" db="EMBL/GenBank/DDBJ databases">
        <title>Multicomponent nature underlies the extraordinary mechanical properties of spider dragline silk.</title>
        <authorList>
            <person name="Kono N."/>
            <person name="Nakamura H."/>
            <person name="Mori M."/>
            <person name="Yoshida Y."/>
            <person name="Ohtoshi R."/>
            <person name="Malay A.D."/>
            <person name="Moran D.A.P."/>
            <person name="Tomita M."/>
            <person name="Numata K."/>
            <person name="Arakawa K."/>
        </authorList>
    </citation>
    <scope>NUCLEOTIDE SEQUENCE</scope>
</reference>
<evidence type="ECO:0000313" key="4">
    <source>
        <dbReference type="Proteomes" id="UP000887013"/>
    </source>
</evidence>
<proteinExistence type="inferred from homology"/>
<keyword evidence="4" id="KW-1185">Reference proteome</keyword>